<evidence type="ECO:0000313" key="2">
    <source>
        <dbReference type="EMBL" id="KAJ6634270.1"/>
    </source>
</evidence>
<evidence type="ECO:0000313" key="3">
    <source>
        <dbReference type="EMBL" id="KAJ6634899.1"/>
    </source>
</evidence>
<dbReference type="AlphaFoldDB" id="A0A9Q0MQH6"/>
<reference evidence="2" key="1">
    <citation type="submission" date="2022-07" db="EMBL/GenBank/DDBJ databases">
        <authorList>
            <person name="Trinca V."/>
            <person name="Uliana J.V.C."/>
            <person name="Torres T.T."/>
            <person name="Ward R.J."/>
            <person name="Monesi N."/>
        </authorList>
    </citation>
    <scope>NUCLEOTIDE SEQUENCE</scope>
    <source>
        <strain evidence="2">HSMRA1968</strain>
        <tissue evidence="2">Whole embryos</tissue>
    </source>
</reference>
<feature type="non-terminal residue" evidence="2">
    <location>
        <position position="73"/>
    </location>
</feature>
<evidence type="ECO:0000313" key="4">
    <source>
        <dbReference type="Proteomes" id="UP001151699"/>
    </source>
</evidence>
<accession>A0A9Q0MQH6</accession>
<organism evidence="2 4">
    <name type="scientific">Pseudolycoriella hygida</name>
    <dbReference type="NCBI Taxonomy" id="35572"/>
    <lineage>
        <taxon>Eukaryota</taxon>
        <taxon>Metazoa</taxon>
        <taxon>Ecdysozoa</taxon>
        <taxon>Arthropoda</taxon>
        <taxon>Hexapoda</taxon>
        <taxon>Insecta</taxon>
        <taxon>Pterygota</taxon>
        <taxon>Neoptera</taxon>
        <taxon>Endopterygota</taxon>
        <taxon>Diptera</taxon>
        <taxon>Nematocera</taxon>
        <taxon>Sciaroidea</taxon>
        <taxon>Sciaridae</taxon>
        <taxon>Pseudolycoriella</taxon>
    </lineage>
</organism>
<feature type="signal peptide" evidence="1">
    <location>
        <begin position="1"/>
        <end position="19"/>
    </location>
</feature>
<comment type="caution">
    <text evidence="2">The sequence shown here is derived from an EMBL/GenBank/DDBJ whole genome shotgun (WGS) entry which is preliminary data.</text>
</comment>
<dbReference type="Proteomes" id="UP001151699">
    <property type="component" value="Chromosome C"/>
</dbReference>
<evidence type="ECO:0000256" key="1">
    <source>
        <dbReference type="SAM" id="SignalP"/>
    </source>
</evidence>
<sequence>MKLNLLLVLLFVLFNAASSYNTRDKTGIRHYFGDASVKEVHETNEPSSKKTKNDWVVKDIVVTANLRVRPKGW</sequence>
<proteinExistence type="predicted"/>
<name>A0A9Q0MQH6_9DIPT</name>
<dbReference type="EMBL" id="WJQU01000004">
    <property type="protein sequence ID" value="KAJ6634899.1"/>
    <property type="molecule type" value="Genomic_DNA"/>
</dbReference>
<feature type="chain" id="PRO_5040654061" evidence="1">
    <location>
        <begin position="20"/>
        <end position="73"/>
    </location>
</feature>
<keyword evidence="4" id="KW-1185">Reference proteome</keyword>
<keyword evidence="1" id="KW-0732">Signal</keyword>
<gene>
    <name evidence="3" type="ORF">Bhyg_13480</name>
    <name evidence="2" type="ORF">Bhyg_17044</name>
</gene>
<dbReference type="EMBL" id="WJQU01000780">
    <property type="protein sequence ID" value="KAJ6634270.1"/>
    <property type="molecule type" value="Genomic_DNA"/>
</dbReference>
<protein>
    <submittedName>
        <fullName evidence="2">Uncharacterized protein</fullName>
    </submittedName>
</protein>